<organism evidence="10 11">
    <name type="scientific">Sulfuricaulis limicola</name>
    <dbReference type="NCBI Taxonomy" id="1620215"/>
    <lineage>
        <taxon>Bacteria</taxon>
        <taxon>Pseudomonadati</taxon>
        <taxon>Pseudomonadota</taxon>
        <taxon>Gammaproteobacteria</taxon>
        <taxon>Acidiferrobacterales</taxon>
        <taxon>Acidiferrobacteraceae</taxon>
        <taxon>Sulfuricaulis</taxon>
    </lineage>
</organism>
<dbReference type="GO" id="GO:0098797">
    <property type="term" value="C:plasma membrane protein complex"/>
    <property type="evidence" value="ECO:0007669"/>
    <property type="project" value="TreeGrafter"/>
</dbReference>
<dbReference type="RefSeq" id="WP_096361189.1">
    <property type="nucleotide sequence ID" value="NZ_AP014879.1"/>
</dbReference>
<evidence type="ECO:0000256" key="2">
    <source>
        <dbReference type="ARBA" id="ARBA00005236"/>
    </source>
</evidence>
<feature type="domain" description="ABC3 transporter permease C-terminal" evidence="8">
    <location>
        <begin position="274"/>
        <end position="404"/>
    </location>
</feature>
<evidence type="ECO:0000256" key="7">
    <source>
        <dbReference type="SAM" id="Phobius"/>
    </source>
</evidence>
<evidence type="ECO:0000259" key="8">
    <source>
        <dbReference type="Pfam" id="PF02687"/>
    </source>
</evidence>
<name>A0A1B4XI29_9GAMM</name>
<protein>
    <submittedName>
        <fullName evidence="10">Permease</fullName>
    </submittedName>
</protein>
<feature type="transmembrane region" description="Helical" evidence="7">
    <location>
        <begin position="317"/>
        <end position="345"/>
    </location>
</feature>
<dbReference type="PANTHER" id="PTHR30489:SF0">
    <property type="entry name" value="LIPOPROTEIN-RELEASING SYSTEM TRANSMEMBRANE PROTEIN LOLE"/>
    <property type="match status" value="1"/>
</dbReference>
<accession>A0A1B4XI29</accession>
<dbReference type="PANTHER" id="PTHR30489">
    <property type="entry name" value="LIPOPROTEIN-RELEASING SYSTEM TRANSMEMBRANE PROTEIN LOLE"/>
    <property type="match status" value="1"/>
</dbReference>
<sequence length="411" mass="44448">MTIILRLAWRNLWRHKRRTWLTASAIAFVTALMVFLITLQLGSYDLMVDSSLRIFTAQMQVQREGYLDKPQIRKIIPDAAALAERLRAEPALRGVAIATRAQAFALASSGTRSYGVQVVGVEPEHEPDVSTVPRLMKSGRFLSGRAAQEAVLGAPLAKNLNVRVGDELTLLGSAMDGSVAATIVPVVGIFESGMRDLDRVLVEMPLASFQELFGLGQGAHAIALLAPDLARLPPMHRDVARLLPAAPALAVLDWDRLVPGLRQVIEADWTIDWFIYVALILVVTLSILNTFIMSVLERTRELGIMLALGATPLRIGTLVFAETALLALIGLGIGIAIGSGIAAWLSVHGFTYPGLKEFMGQYGLPALIYPKLSPKAILIGPAVILGFILVAALYPALRIRKLQPVEAIHAA</sequence>
<dbReference type="InterPro" id="IPR051447">
    <property type="entry name" value="Lipoprotein-release_system"/>
</dbReference>
<evidence type="ECO:0000256" key="3">
    <source>
        <dbReference type="ARBA" id="ARBA00022475"/>
    </source>
</evidence>
<evidence type="ECO:0000313" key="11">
    <source>
        <dbReference type="Proteomes" id="UP000243180"/>
    </source>
</evidence>
<keyword evidence="3" id="KW-1003">Cell membrane</keyword>
<evidence type="ECO:0000313" key="10">
    <source>
        <dbReference type="EMBL" id="BAV34448.1"/>
    </source>
</evidence>
<comment type="subcellular location">
    <subcellularLocation>
        <location evidence="1">Cell membrane</location>
        <topology evidence="1">Multi-pass membrane protein</topology>
    </subcellularLocation>
</comment>
<keyword evidence="11" id="KW-1185">Reference proteome</keyword>
<evidence type="ECO:0000256" key="4">
    <source>
        <dbReference type="ARBA" id="ARBA00022692"/>
    </source>
</evidence>
<comment type="similarity">
    <text evidence="2">Belongs to the ABC-4 integral membrane protein family. LolC/E subfamily.</text>
</comment>
<dbReference type="EMBL" id="AP014879">
    <property type="protein sequence ID" value="BAV34448.1"/>
    <property type="molecule type" value="Genomic_DNA"/>
</dbReference>
<keyword evidence="6 7" id="KW-0472">Membrane</keyword>
<dbReference type="InParanoid" id="A0A1B4XI29"/>
<feature type="transmembrane region" description="Helical" evidence="7">
    <location>
        <begin position="273"/>
        <end position="296"/>
    </location>
</feature>
<dbReference type="KEGG" id="slim:SCL_2159"/>
<dbReference type="Proteomes" id="UP000243180">
    <property type="component" value="Chromosome"/>
</dbReference>
<gene>
    <name evidence="10" type="ORF">SCL_2159</name>
</gene>
<feature type="transmembrane region" description="Helical" evidence="7">
    <location>
        <begin position="20"/>
        <end position="41"/>
    </location>
</feature>
<evidence type="ECO:0000256" key="6">
    <source>
        <dbReference type="ARBA" id="ARBA00023136"/>
    </source>
</evidence>
<evidence type="ECO:0000259" key="9">
    <source>
        <dbReference type="Pfam" id="PF12704"/>
    </source>
</evidence>
<evidence type="ECO:0000256" key="1">
    <source>
        <dbReference type="ARBA" id="ARBA00004651"/>
    </source>
</evidence>
<keyword evidence="4 7" id="KW-0812">Transmembrane</keyword>
<evidence type="ECO:0000256" key="5">
    <source>
        <dbReference type="ARBA" id="ARBA00022989"/>
    </source>
</evidence>
<dbReference type="InterPro" id="IPR003838">
    <property type="entry name" value="ABC3_permease_C"/>
</dbReference>
<feature type="transmembrane region" description="Helical" evidence="7">
    <location>
        <begin position="376"/>
        <end position="397"/>
    </location>
</feature>
<proteinExistence type="inferred from homology"/>
<dbReference type="AlphaFoldDB" id="A0A1B4XI29"/>
<dbReference type="OrthoDB" id="9770036at2"/>
<feature type="domain" description="MacB-like periplasmic core" evidence="9">
    <location>
        <begin position="19"/>
        <end position="236"/>
    </location>
</feature>
<keyword evidence="5 7" id="KW-1133">Transmembrane helix</keyword>
<dbReference type="InterPro" id="IPR025857">
    <property type="entry name" value="MacB_PCD"/>
</dbReference>
<reference evidence="10 11" key="1">
    <citation type="submission" date="2015-05" db="EMBL/GenBank/DDBJ databases">
        <title>Complete genome sequence of a sulfur-oxidizing gammaproteobacterium strain HA5.</title>
        <authorList>
            <person name="Miura A."/>
            <person name="Kojima H."/>
            <person name="Fukui M."/>
        </authorList>
    </citation>
    <scope>NUCLEOTIDE SEQUENCE [LARGE SCALE GENOMIC DNA]</scope>
    <source>
        <strain evidence="10 11">HA5</strain>
    </source>
</reference>
<dbReference type="GO" id="GO:0044874">
    <property type="term" value="P:lipoprotein localization to outer membrane"/>
    <property type="evidence" value="ECO:0007669"/>
    <property type="project" value="TreeGrafter"/>
</dbReference>
<dbReference type="Pfam" id="PF12704">
    <property type="entry name" value="MacB_PCD"/>
    <property type="match status" value="1"/>
</dbReference>
<dbReference type="Pfam" id="PF02687">
    <property type="entry name" value="FtsX"/>
    <property type="match status" value="1"/>
</dbReference>